<evidence type="ECO:0000313" key="1">
    <source>
        <dbReference type="EMBL" id="SUB87502.1"/>
    </source>
</evidence>
<dbReference type="EMBL" id="UGTM01000001">
    <property type="protein sequence ID" value="SUB87502.1"/>
    <property type="molecule type" value="Genomic_DNA"/>
</dbReference>
<sequence>MKKDNNQKLSVLWSLLCLFFFVILFNSCYNNEDDPVYENLKELVVSNTAVNLEYGDSTTVTISQGNGGYEAVAEDNSIAEVSVISNTVKIKALKSGSTNITVRDQKGKTQNIVVTVAAPVNIETNEFITVWKTDNEGTSNSTSVTLPVSGSYIVKWEEVGKSSHKGQEEYSDITPANYPTIDFGSVGMYRVRITAKDAEKPFGFIFDTYSAPALDGLKLIRVERWGVNKWPSAASMFAQCRNMDVTATDVPDFSACDGKMYNMFYHCENLVGNTSFAEWNVSMMWHMNELFAYCYKFNQNINAWNTKGGYLMSAIFKGCTVFNQPLDNWNLKNAANLSGFFENATSFNQDISSWELPNAENLSYMFNHATAFNRSLGSWTLEKVTNMEEMLTNCGMKSKNYDATLKGWAENAKTPNNMKLGANSLVYSSAGKDAHKILTDTKGWTITGDSYNASGN</sequence>
<dbReference type="Proteomes" id="UP000255469">
    <property type="component" value="Unassembled WGS sequence"/>
</dbReference>
<reference evidence="1 2" key="1">
    <citation type="submission" date="2018-06" db="EMBL/GenBank/DDBJ databases">
        <authorList>
            <consortium name="Pathogen Informatics"/>
            <person name="Doyle S."/>
        </authorList>
    </citation>
    <scope>NUCLEOTIDE SEQUENCE [LARGE SCALE GENOMIC DNA]</scope>
    <source>
        <strain evidence="1 2">NCTC13067</strain>
    </source>
</reference>
<organism evidence="1 2">
    <name type="scientific">Prevotella denticola</name>
    <dbReference type="NCBI Taxonomy" id="28129"/>
    <lineage>
        <taxon>Bacteria</taxon>
        <taxon>Pseudomonadati</taxon>
        <taxon>Bacteroidota</taxon>
        <taxon>Bacteroidia</taxon>
        <taxon>Bacteroidales</taxon>
        <taxon>Prevotellaceae</taxon>
        <taxon>Prevotella</taxon>
    </lineage>
</organism>
<dbReference type="Gene3D" id="2.60.40.1080">
    <property type="match status" value="1"/>
</dbReference>
<dbReference type="Pfam" id="PF03382">
    <property type="entry name" value="DUF285"/>
    <property type="match status" value="1"/>
</dbReference>
<accession>A0A379E5C2</accession>
<gene>
    <name evidence="1" type="ORF">NCTC13067_01170</name>
</gene>
<dbReference type="AlphaFoldDB" id="A0A379E5C2"/>
<dbReference type="InterPro" id="IPR005046">
    <property type="entry name" value="DUF285"/>
</dbReference>
<protein>
    <submittedName>
        <fullName evidence="1">Bacterial surface protein 26-residue repeat</fullName>
    </submittedName>
</protein>
<evidence type="ECO:0000313" key="2">
    <source>
        <dbReference type="Proteomes" id="UP000255469"/>
    </source>
</evidence>
<name>A0A379E5C2_9BACT</name>
<proteinExistence type="predicted"/>